<evidence type="ECO:0000313" key="2">
    <source>
        <dbReference type="Proteomes" id="UP000789920"/>
    </source>
</evidence>
<protein>
    <submittedName>
        <fullName evidence="1">25660_t:CDS:1</fullName>
    </submittedName>
</protein>
<gene>
    <name evidence="1" type="ORF">RPERSI_LOCUS13667</name>
</gene>
<accession>A0ACA9QHX2</accession>
<evidence type="ECO:0000313" key="1">
    <source>
        <dbReference type="EMBL" id="CAG8746048.1"/>
    </source>
</evidence>
<dbReference type="EMBL" id="CAJVQC010030608">
    <property type="protein sequence ID" value="CAG8746048.1"/>
    <property type="molecule type" value="Genomic_DNA"/>
</dbReference>
<proteinExistence type="predicted"/>
<name>A0ACA9QHX2_9GLOM</name>
<reference evidence="1" key="1">
    <citation type="submission" date="2021-06" db="EMBL/GenBank/DDBJ databases">
        <authorList>
            <person name="Kallberg Y."/>
            <person name="Tangrot J."/>
            <person name="Rosling A."/>
        </authorList>
    </citation>
    <scope>NUCLEOTIDE SEQUENCE</scope>
    <source>
        <strain evidence="1">MA461A</strain>
    </source>
</reference>
<keyword evidence="2" id="KW-1185">Reference proteome</keyword>
<organism evidence="1 2">
    <name type="scientific">Racocetra persica</name>
    <dbReference type="NCBI Taxonomy" id="160502"/>
    <lineage>
        <taxon>Eukaryota</taxon>
        <taxon>Fungi</taxon>
        <taxon>Fungi incertae sedis</taxon>
        <taxon>Mucoromycota</taxon>
        <taxon>Glomeromycotina</taxon>
        <taxon>Glomeromycetes</taxon>
        <taxon>Diversisporales</taxon>
        <taxon>Gigasporaceae</taxon>
        <taxon>Racocetra</taxon>
    </lineage>
</organism>
<comment type="caution">
    <text evidence="1">The sequence shown here is derived from an EMBL/GenBank/DDBJ whole genome shotgun (WGS) entry which is preliminary data.</text>
</comment>
<sequence length="252" mass="28866">IINEKDKWLAVVPNELAKNKFCHRSPKFPLLEKAMSLWIESTIIAKIPISEMLIKEKAKFFMEAFNIEESDLKLSNGWIEKFKCHNNLHVYRLYGEAKSAPLDTLFEERQKSNNLLSQYTLDQIYNADETALYYQEHTDQDYANSDSEKKLGSNIIVGSSSKASSKVSSKIPSKKCISNKKQKMREKHVQNEASLLDNNELDELLNKLPLEDNHATALSSAMVDYFNDIDQTIATEEALTDQQIVTLIQNEE</sequence>
<dbReference type="Proteomes" id="UP000789920">
    <property type="component" value="Unassembled WGS sequence"/>
</dbReference>
<feature type="non-terminal residue" evidence="1">
    <location>
        <position position="1"/>
    </location>
</feature>
<feature type="non-terminal residue" evidence="1">
    <location>
        <position position="252"/>
    </location>
</feature>